<sequence>MSSRYRPQSKCKNIIKFLPNIRPQIYRLSANSSLAGVYTVINIYGNNFRMNGTTGYSSINFGSYKNLPIIFLGSQNIAFEIPSNIVAGSYILTLENKIHPITLYSNSVSYTLTS</sequence>
<name>A0A6C0IKJ1_9ZZZZ</name>
<proteinExistence type="predicted"/>
<dbReference type="Gene3D" id="2.60.40.10">
    <property type="entry name" value="Immunoglobulins"/>
    <property type="match status" value="1"/>
</dbReference>
<evidence type="ECO:0000259" key="1">
    <source>
        <dbReference type="Pfam" id="PF01833"/>
    </source>
</evidence>
<dbReference type="InterPro" id="IPR002909">
    <property type="entry name" value="IPT_dom"/>
</dbReference>
<accession>A0A6C0IKJ1</accession>
<dbReference type="Pfam" id="PF01833">
    <property type="entry name" value="TIG"/>
    <property type="match status" value="1"/>
</dbReference>
<dbReference type="EMBL" id="MN740174">
    <property type="protein sequence ID" value="QHT92033.1"/>
    <property type="molecule type" value="Genomic_DNA"/>
</dbReference>
<reference evidence="2" key="1">
    <citation type="journal article" date="2020" name="Nature">
        <title>Giant virus diversity and host interactions through global metagenomics.</title>
        <authorList>
            <person name="Schulz F."/>
            <person name="Roux S."/>
            <person name="Paez-Espino D."/>
            <person name="Jungbluth S."/>
            <person name="Walsh D.A."/>
            <person name="Denef V.J."/>
            <person name="McMahon K.D."/>
            <person name="Konstantinidis K.T."/>
            <person name="Eloe-Fadrosh E.A."/>
            <person name="Kyrpides N.C."/>
            <person name="Woyke T."/>
        </authorList>
    </citation>
    <scope>NUCLEOTIDE SEQUENCE</scope>
    <source>
        <strain evidence="2">GVMAG-M-3300023184-86</strain>
    </source>
</reference>
<feature type="domain" description="IPT/TIG" evidence="1">
    <location>
        <begin position="23"/>
        <end position="107"/>
    </location>
</feature>
<organism evidence="2">
    <name type="scientific">viral metagenome</name>
    <dbReference type="NCBI Taxonomy" id="1070528"/>
    <lineage>
        <taxon>unclassified sequences</taxon>
        <taxon>metagenomes</taxon>
        <taxon>organismal metagenomes</taxon>
    </lineage>
</organism>
<dbReference type="InterPro" id="IPR013783">
    <property type="entry name" value="Ig-like_fold"/>
</dbReference>
<evidence type="ECO:0000313" key="2">
    <source>
        <dbReference type="EMBL" id="QHT92033.1"/>
    </source>
</evidence>
<dbReference type="AlphaFoldDB" id="A0A6C0IKJ1"/>
<protein>
    <recommendedName>
        <fullName evidence="1">IPT/TIG domain-containing protein</fullName>
    </recommendedName>
</protein>